<sequence>MASYQGRPAYVQVADDIRQQITDGTLQAGDRIPSEAELMEDYGVSRIVIRNAMEVVQNEGLVIKQQGRGTFVREQRPLRRRVLGDLYGKRPTGSPMKRATESEGRRSEWEYQSRRTMATKAIADRLALEPGAPVTRTTYRFFADDEPIMLSTSHEPLEITEGTPVEQPEGGTITGVVPRMDSLGLHITHVTEDVNARAPRPYESEALQIGPGVPVMAITRTYYVNDRPVETADIIVAADRYTLTYHVPVPPLS</sequence>
<organism evidence="6 7">
    <name type="scientific">Streptomyces fagopyri</name>
    <dbReference type="NCBI Taxonomy" id="2662397"/>
    <lineage>
        <taxon>Bacteria</taxon>
        <taxon>Bacillati</taxon>
        <taxon>Actinomycetota</taxon>
        <taxon>Actinomycetes</taxon>
        <taxon>Kitasatosporales</taxon>
        <taxon>Streptomycetaceae</taxon>
        <taxon>Streptomyces</taxon>
    </lineage>
</organism>
<dbReference type="InterPro" id="IPR036390">
    <property type="entry name" value="WH_DNA-bd_sf"/>
</dbReference>
<evidence type="ECO:0000256" key="4">
    <source>
        <dbReference type="SAM" id="MobiDB-lite"/>
    </source>
</evidence>
<dbReference type="InterPro" id="IPR036388">
    <property type="entry name" value="WH-like_DNA-bd_sf"/>
</dbReference>
<dbReference type="PROSITE" id="PS50949">
    <property type="entry name" value="HTH_GNTR"/>
    <property type="match status" value="1"/>
</dbReference>
<dbReference type="EMBL" id="CP045643">
    <property type="protein sequence ID" value="QFZ74047.1"/>
    <property type="molecule type" value="Genomic_DNA"/>
</dbReference>
<feature type="compositionally biased region" description="Basic and acidic residues" evidence="4">
    <location>
        <begin position="98"/>
        <end position="112"/>
    </location>
</feature>
<dbReference type="Pfam" id="PF00392">
    <property type="entry name" value="GntR"/>
    <property type="match status" value="1"/>
</dbReference>
<keyword evidence="2" id="KW-0238">DNA-binding</keyword>
<keyword evidence="7" id="KW-1185">Reference proteome</keyword>
<dbReference type="Gene3D" id="1.10.10.10">
    <property type="entry name" value="Winged helix-like DNA-binding domain superfamily/Winged helix DNA-binding domain"/>
    <property type="match status" value="1"/>
</dbReference>
<evidence type="ECO:0000313" key="7">
    <source>
        <dbReference type="Proteomes" id="UP000326179"/>
    </source>
</evidence>
<dbReference type="AlphaFoldDB" id="A0A5Q0LBX6"/>
<dbReference type="GO" id="GO:0045892">
    <property type="term" value="P:negative regulation of DNA-templated transcription"/>
    <property type="evidence" value="ECO:0007669"/>
    <property type="project" value="TreeGrafter"/>
</dbReference>
<dbReference type="SMART" id="SM00345">
    <property type="entry name" value="HTH_GNTR"/>
    <property type="match status" value="1"/>
</dbReference>
<proteinExistence type="predicted"/>
<dbReference type="InterPro" id="IPR028978">
    <property type="entry name" value="Chorismate_lyase_/UTRA_dom_sf"/>
</dbReference>
<dbReference type="CDD" id="cd07377">
    <property type="entry name" value="WHTH_GntR"/>
    <property type="match status" value="1"/>
</dbReference>
<evidence type="ECO:0000256" key="2">
    <source>
        <dbReference type="ARBA" id="ARBA00023125"/>
    </source>
</evidence>
<name>A0A5Q0LBX6_9ACTN</name>
<dbReference type="SUPFAM" id="SSF46785">
    <property type="entry name" value="Winged helix' DNA-binding domain"/>
    <property type="match status" value="1"/>
</dbReference>
<dbReference type="FunFam" id="1.10.10.10:FF:000079">
    <property type="entry name" value="GntR family transcriptional regulator"/>
    <property type="match status" value="1"/>
</dbReference>
<keyword evidence="1" id="KW-0805">Transcription regulation</keyword>
<keyword evidence="3" id="KW-0804">Transcription</keyword>
<dbReference type="InterPro" id="IPR050679">
    <property type="entry name" value="Bact_HTH_transcr_reg"/>
</dbReference>
<evidence type="ECO:0000313" key="6">
    <source>
        <dbReference type="EMBL" id="QFZ74047.1"/>
    </source>
</evidence>
<accession>A0A5Q0LBX6</accession>
<dbReference type="GO" id="GO:0003700">
    <property type="term" value="F:DNA-binding transcription factor activity"/>
    <property type="evidence" value="ECO:0007669"/>
    <property type="project" value="InterPro"/>
</dbReference>
<dbReference type="RefSeq" id="WP_153288396.1">
    <property type="nucleotide sequence ID" value="NZ_CP045643.1"/>
</dbReference>
<dbReference type="InterPro" id="IPR011663">
    <property type="entry name" value="UTRA"/>
</dbReference>
<dbReference type="PANTHER" id="PTHR44846">
    <property type="entry name" value="MANNOSYL-D-GLYCERATE TRANSPORT/METABOLISM SYSTEM REPRESSOR MNGR-RELATED"/>
    <property type="match status" value="1"/>
</dbReference>
<dbReference type="GO" id="GO:0003677">
    <property type="term" value="F:DNA binding"/>
    <property type="evidence" value="ECO:0007669"/>
    <property type="project" value="UniProtKB-KW"/>
</dbReference>
<dbReference type="Pfam" id="PF07702">
    <property type="entry name" value="UTRA"/>
    <property type="match status" value="1"/>
</dbReference>
<evidence type="ECO:0000259" key="5">
    <source>
        <dbReference type="PROSITE" id="PS50949"/>
    </source>
</evidence>
<dbReference type="PANTHER" id="PTHR44846:SF17">
    <property type="entry name" value="GNTR-FAMILY TRANSCRIPTIONAL REGULATOR"/>
    <property type="match status" value="1"/>
</dbReference>
<evidence type="ECO:0000256" key="3">
    <source>
        <dbReference type="ARBA" id="ARBA00023163"/>
    </source>
</evidence>
<feature type="region of interest" description="Disordered" evidence="4">
    <location>
        <begin position="85"/>
        <end position="112"/>
    </location>
</feature>
<feature type="domain" description="HTH gntR-type" evidence="5">
    <location>
        <begin position="7"/>
        <end position="75"/>
    </location>
</feature>
<gene>
    <name evidence="6" type="ORF">GFH48_13015</name>
</gene>
<dbReference type="InterPro" id="IPR000524">
    <property type="entry name" value="Tscrpt_reg_HTH_GntR"/>
</dbReference>
<evidence type="ECO:0000256" key="1">
    <source>
        <dbReference type="ARBA" id="ARBA00023015"/>
    </source>
</evidence>
<dbReference type="Gene3D" id="3.40.1410.10">
    <property type="entry name" value="Chorismate lyase-like"/>
    <property type="match status" value="1"/>
</dbReference>
<protein>
    <submittedName>
        <fullName evidence="6">UTRA domain-containing protein</fullName>
    </submittedName>
</protein>
<dbReference type="SMART" id="SM00866">
    <property type="entry name" value="UTRA"/>
    <property type="match status" value="1"/>
</dbReference>
<dbReference type="PRINTS" id="PR00035">
    <property type="entry name" value="HTHGNTR"/>
</dbReference>
<dbReference type="Proteomes" id="UP000326179">
    <property type="component" value="Chromosome"/>
</dbReference>
<dbReference type="SUPFAM" id="SSF64288">
    <property type="entry name" value="Chorismate lyase-like"/>
    <property type="match status" value="1"/>
</dbReference>
<reference evidence="6 7" key="1">
    <citation type="submission" date="2019-10" db="EMBL/GenBank/DDBJ databases">
        <title>A novel species.</title>
        <authorList>
            <person name="Gao J."/>
        </authorList>
    </citation>
    <scope>NUCLEOTIDE SEQUENCE [LARGE SCALE GENOMIC DNA]</scope>
    <source>
        <strain evidence="6 7">QMT-28</strain>
    </source>
</reference>
<dbReference type="KEGG" id="sfy:GFH48_13015"/>